<gene>
    <name evidence="2" type="ORF">WJX73_010582</name>
</gene>
<feature type="region of interest" description="Disordered" evidence="1">
    <location>
        <begin position="1"/>
        <end position="22"/>
    </location>
</feature>
<evidence type="ECO:0000313" key="3">
    <source>
        <dbReference type="Proteomes" id="UP001465755"/>
    </source>
</evidence>
<dbReference type="AlphaFoldDB" id="A0AAW1NQL9"/>
<dbReference type="EMBL" id="JALJOQ010000175">
    <property type="protein sequence ID" value="KAK9791596.1"/>
    <property type="molecule type" value="Genomic_DNA"/>
</dbReference>
<keyword evidence="3" id="KW-1185">Reference proteome</keyword>
<protein>
    <recommendedName>
        <fullName evidence="4">Protein kinase domain-containing protein</fullName>
    </recommendedName>
</protein>
<dbReference type="Proteomes" id="UP001465755">
    <property type="component" value="Unassembled WGS sequence"/>
</dbReference>
<dbReference type="SUPFAM" id="SSF56112">
    <property type="entry name" value="Protein kinase-like (PK-like)"/>
    <property type="match status" value="1"/>
</dbReference>
<comment type="caution">
    <text evidence="2">The sequence shown here is derived from an EMBL/GenBank/DDBJ whole genome shotgun (WGS) entry which is preliminary data.</text>
</comment>
<organism evidence="2 3">
    <name type="scientific">Symbiochloris irregularis</name>
    <dbReference type="NCBI Taxonomy" id="706552"/>
    <lineage>
        <taxon>Eukaryota</taxon>
        <taxon>Viridiplantae</taxon>
        <taxon>Chlorophyta</taxon>
        <taxon>core chlorophytes</taxon>
        <taxon>Trebouxiophyceae</taxon>
        <taxon>Trebouxiales</taxon>
        <taxon>Trebouxiaceae</taxon>
        <taxon>Symbiochloris</taxon>
    </lineage>
</organism>
<proteinExistence type="predicted"/>
<evidence type="ECO:0000256" key="1">
    <source>
        <dbReference type="SAM" id="MobiDB-lite"/>
    </source>
</evidence>
<accession>A0AAW1NQL9</accession>
<evidence type="ECO:0008006" key="4">
    <source>
        <dbReference type="Google" id="ProtNLM"/>
    </source>
</evidence>
<evidence type="ECO:0000313" key="2">
    <source>
        <dbReference type="EMBL" id="KAK9791596.1"/>
    </source>
</evidence>
<dbReference type="Gene3D" id="1.10.510.10">
    <property type="entry name" value="Transferase(Phosphotransferase) domain 1"/>
    <property type="match status" value="1"/>
</dbReference>
<name>A0AAW1NQL9_9CHLO</name>
<reference evidence="2 3" key="1">
    <citation type="journal article" date="2024" name="Nat. Commun.">
        <title>Phylogenomics reveals the evolutionary origins of lichenization in chlorophyte algae.</title>
        <authorList>
            <person name="Puginier C."/>
            <person name="Libourel C."/>
            <person name="Otte J."/>
            <person name="Skaloud P."/>
            <person name="Haon M."/>
            <person name="Grisel S."/>
            <person name="Petersen M."/>
            <person name="Berrin J.G."/>
            <person name="Delaux P.M."/>
            <person name="Dal Grande F."/>
            <person name="Keller J."/>
        </authorList>
    </citation>
    <scope>NUCLEOTIDE SEQUENCE [LARGE SCALE GENOMIC DNA]</scope>
    <source>
        <strain evidence="2 3">SAG 2036</strain>
    </source>
</reference>
<sequence>MVSVGARAEEVPSAWEGELDEQDELPVTRGSTLRAWWSEKEITVAFHVQSGEGTTEQLVEKIQRAYTAAQQCDQVVKPLAVVRKRWLDAPLPAWLLLRWSADMFRGLKQLSDAHMSHGRLLPMTVRLDAPLPDNLGPAEAARAPSLLLSDFPLDGLFFQPSEAFQSLHYQDGKADIWRVMAILLTLISREHPWHGHEGETDMMALLDIARAGLQVTAAFPP</sequence>
<dbReference type="InterPro" id="IPR011009">
    <property type="entry name" value="Kinase-like_dom_sf"/>
</dbReference>